<feature type="region of interest" description="Disordered" evidence="5">
    <location>
        <begin position="401"/>
        <end position="420"/>
    </location>
</feature>
<feature type="transmembrane region" description="Helical" evidence="6">
    <location>
        <begin position="250"/>
        <end position="275"/>
    </location>
</feature>
<comment type="subcellular location">
    <subcellularLocation>
        <location evidence="1">Cell membrane</location>
        <topology evidence="1">Multi-pass membrane protein</topology>
    </subcellularLocation>
</comment>
<keyword evidence="2 6" id="KW-0812">Transmembrane</keyword>
<organism evidence="8 9">
    <name type="scientific">Nocardioides eburneus</name>
    <dbReference type="NCBI Taxonomy" id="3231482"/>
    <lineage>
        <taxon>Bacteria</taxon>
        <taxon>Bacillati</taxon>
        <taxon>Actinomycetota</taxon>
        <taxon>Actinomycetes</taxon>
        <taxon>Propionibacteriales</taxon>
        <taxon>Nocardioidaceae</taxon>
        <taxon>Nocardioides</taxon>
    </lineage>
</organism>
<feature type="transmembrane region" description="Helical" evidence="6">
    <location>
        <begin position="12"/>
        <end position="33"/>
    </location>
</feature>
<protein>
    <submittedName>
        <fullName evidence="8">MFS transporter</fullName>
    </submittedName>
</protein>
<dbReference type="RefSeq" id="WP_367993330.1">
    <property type="nucleotide sequence ID" value="NZ_JBFPJR010000012.1"/>
</dbReference>
<feature type="transmembrane region" description="Helical" evidence="6">
    <location>
        <begin position="140"/>
        <end position="161"/>
    </location>
</feature>
<evidence type="ECO:0000256" key="2">
    <source>
        <dbReference type="ARBA" id="ARBA00022692"/>
    </source>
</evidence>
<keyword evidence="4 6" id="KW-0472">Membrane</keyword>
<feature type="transmembrane region" description="Helical" evidence="6">
    <location>
        <begin position="80"/>
        <end position="99"/>
    </location>
</feature>
<proteinExistence type="predicted"/>
<dbReference type="PROSITE" id="PS50850">
    <property type="entry name" value="MFS"/>
    <property type="match status" value="1"/>
</dbReference>
<dbReference type="InterPro" id="IPR050327">
    <property type="entry name" value="Proton-linked_MCT"/>
</dbReference>
<keyword evidence="3 6" id="KW-1133">Transmembrane helix</keyword>
<comment type="caution">
    <text evidence="8">The sequence shown here is derived from an EMBL/GenBank/DDBJ whole genome shotgun (WGS) entry which is preliminary data.</text>
</comment>
<sequence length="420" mass="43510">MTSVSKEEFRRGWPILIATIIGLGTSVAALGIYSTGLFSASLHNEFDLSVGHFGLAFTLLTLGMAVGSPLAGIAVDRFGLLPPVIFGAVCEAIGFAIIASLVHSLAFYMVMIFLVGLLSASAGAVPFSRALGVWFDRSRGLALGIGMLGMGSAGVIVPRVITHVITAHGWRTAYWALAATAIIGLLPSLIALRSPSAPAQANSRSTIADGPDISVILRNPLYWRTMATFTALNVAFGGLLPYMVPMLHSYGLTTADAASAASLSGFAVIITRFAIGGLFDRTSAPRVAAAMSVVCAAGVGALALGGRSFAFAPPIALGIMLGAEMDVIAYFVSRYFGLHAFGRAYAVAYTAFVLGGCVAPVWFGHMVAGAGYRPTLFLVMALVLGCAVAFLTLPDTRTSTAAPSPLRRQTGRPAGATQTL</sequence>
<dbReference type="PANTHER" id="PTHR11360">
    <property type="entry name" value="MONOCARBOXYLATE TRANSPORTER"/>
    <property type="match status" value="1"/>
</dbReference>
<feature type="transmembrane region" description="Helical" evidence="6">
    <location>
        <begin position="53"/>
        <end position="73"/>
    </location>
</feature>
<evidence type="ECO:0000256" key="1">
    <source>
        <dbReference type="ARBA" id="ARBA00004651"/>
    </source>
</evidence>
<feature type="transmembrane region" description="Helical" evidence="6">
    <location>
        <begin position="375"/>
        <end position="393"/>
    </location>
</feature>
<accession>A0ABV3SZ79</accession>
<dbReference type="Pfam" id="PF07690">
    <property type="entry name" value="MFS_1"/>
    <property type="match status" value="1"/>
</dbReference>
<feature type="transmembrane region" description="Helical" evidence="6">
    <location>
        <begin position="221"/>
        <end position="244"/>
    </location>
</feature>
<feature type="transmembrane region" description="Helical" evidence="6">
    <location>
        <begin position="344"/>
        <end position="363"/>
    </location>
</feature>
<evidence type="ECO:0000313" key="9">
    <source>
        <dbReference type="Proteomes" id="UP001556631"/>
    </source>
</evidence>
<dbReference type="InterPro" id="IPR036259">
    <property type="entry name" value="MFS_trans_sf"/>
</dbReference>
<dbReference type="EMBL" id="JBFPJR010000012">
    <property type="protein sequence ID" value="MEX0427697.1"/>
    <property type="molecule type" value="Genomic_DNA"/>
</dbReference>
<gene>
    <name evidence="8" type="ORF">AB3X52_08705</name>
</gene>
<feature type="transmembrane region" description="Helical" evidence="6">
    <location>
        <begin position="287"/>
        <end position="305"/>
    </location>
</feature>
<evidence type="ECO:0000313" key="8">
    <source>
        <dbReference type="EMBL" id="MEX0427697.1"/>
    </source>
</evidence>
<dbReference type="InterPro" id="IPR020846">
    <property type="entry name" value="MFS_dom"/>
</dbReference>
<keyword evidence="9" id="KW-1185">Reference proteome</keyword>
<reference evidence="8 9" key="1">
    <citation type="submission" date="2024-07" db="EMBL/GenBank/DDBJ databases">
        <authorList>
            <person name="Lee S."/>
            <person name="Kang M."/>
        </authorList>
    </citation>
    <scope>NUCLEOTIDE SEQUENCE [LARGE SCALE GENOMIC DNA]</scope>
    <source>
        <strain evidence="8 9">DS6</strain>
    </source>
</reference>
<dbReference type="Gene3D" id="1.20.1250.20">
    <property type="entry name" value="MFS general substrate transporter like domains"/>
    <property type="match status" value="2"/>
</dbReference>
<evidence type="ECO:0000256" key="3">
    <source>
        <dbReference type="ARBA" id="ARBA00022989"/>
    </source>
</evidence>
<dbReference type="Proteomes" id="UP001556631">
    <property type="component" value="Unassembled WGS sequence"/>
</dbReference>
<evidence type="ECO:0000256" key="4">
    <source>
        <dbReference type="ARBA" id="ARBA00023136"/>
    </source>
</evidence>
<feature type="transmembrane region" description="Helical" evidence="6">
    <location>
        <begin position="173"/>
        <end position="192"/>
    </location>
</feature>
<feature type="transmembrane region" description="Helical" evidence="6">
    <location>
        <begin position="105"/>
        <end position="128"/>
    </location>
</feature>
<evidence type="ECO:0000256" key="6">
    <source>
        <dbReference type="SAM" id="Phobius"/>
    </source>
</evidence>
<dbReference type="InterPro" id="IPR011701">
    <property type="entry name" value="MFS"/>
</dbReference>
<feature type="transmembrane region" description="Helical" evidence="6">
    <location>
        <begin position="311"/>
        <end position="332"/>
    </location>
</feature>
<feature type="domain" description="Major facilitator superfamily (MFS) profile" evidence="7">
    <location>
        <begin position="17"/>
        <end position="397"/>
    </location>
</feature>
<name>A0ABV3SZ79_9ACTN</name>
<evidence type="ECO:0000256" key="5">
    <source>
        <dbReference type="SAM" id="MobiDB-lite"/>
    </source>
</evidence>
<evidence type="ECO:0000259" key="7">
    <source>
        <dbReference type="PROSITE" id="PS50850"/>
    </source>
</evidence>
<dbReference type="SUPFAM" id="SSF103473">
    <property type="entry name" value="MFS general substrate transporter"/>
    <property type="match status" value="1"/>
</dbReference>